<evidence type="ECO:0000256" key="1">
    <source>
        <dbReference type="ARBA" id="ARBA00022999"/>
    </source>
</evidence>
<feature type="transmembrane region" description="Helical" evidence="3">
    <location>
        <begin position="64"/>
        <end position="83"/>
    </location>
</feature>
<keyword evidence="3" id="KW-0812">Transmembrane</keyword>
<evidence type="ECO:0000313" key="6">
    <source>
        <dbReference type="Proteomes" id="UP000663870"/>
    </source>
</evidence>
<dbReference type="PRINTS" id="PR00401">
    <property type="entry name" value="SH2DOMAIN"/>
</dbReference>
<feature type="domain" description="SH2" evidence="4">
    <location>
        <begin position="103"/>
        <end position="212"/>
    </location>
</feature>
<keyword evidence="6" id="KW-1185">Reference proteome</keyword>
<dbReference type="InterPro" id="IPR000980">
    <property type="entry name" value="SH2"/>
</dbReference>
<dbReference type="SUPFAM" id="SSF55550">
    <property type="entry name" value="SH2 domain"/>
    <property type="match status" value="1"/>
</dbReference>
<dbReference type="GO" id="GO:0005925">
    <property type="term" value="C:focal adhesion"/>
    <property type="evidence" value="ECO:0007669"/>
    <property type="project" value="TreeGrafter"/>
</dbReference>
<dbReference type="PROSITE" id="PS50001">
    <property type="entry name" value="SH2"/>
    <property type="match status" value="1"/>
</dbReference>
<dbReference type="Proteomes" id="UP000663870">
    <property type="component" value="Unassembled WGS sequence"/>
</dbReference>
<dbReference type="EMBL" id="CAJNOL010003356">
    <property type="protein sequence ID" value="CAF1559494.1"/>
    <property type="molecule type" value="Genomic_DNA"/>
</dbReference>
<accession>A0A815XLH1</accession>
<dbReference type="InterPro" id="IPR011993">
    <property type="entry name" value="PH-like_dom_sf"/>
</dbReference>
<dbReference type="AlphaFoldDB" id="A0A815XLH1"/>
<dbReference type="InterPro" id="IPR033929">
    <property type="entry name" value="Tensin_PTB"/>
</dbReference>
<dbReference type="InterPro" id="IPR051484">
    <property type="entry name" value="Tensin_PTEN_phosphatase"/>
</dbReference>
<name>A0A815XLH1_9BILA</name>
<keyword evidence="3" id="KW-1133">Transmembrane helix</keyword>
<gene>
    <name evidence="5" type="ORF">JXQ802_LOCUS44247</name>
</gene>
<dbReference type="Gene3D" id="2.30.29.30">
    <property type="entry name" value="Pleckstrin-homology domain (PH domain)/Phosphotyrosine-binding domain (PTB)"/>
    <property type="match status" value="1"/>
</dbReference>
<evidence type="ECO:0000313" key="5">
    <source>
        <dbReference type="EMBL" id="CAF1559494.1"/>
    </source>
</evidence>
<dbReference type="InterPro" id="IPR013625">
    <property type="entry name" value="PTB"/>
</dbReference>
<dbReference type="SMART" id="SM00252">
    <property type="entry name" value="SH2"/>
    <property type="match status" value="1"/>
</dbReference>
<dbReference type="Pfam" id="PF08416">
    <property type="entry name" value="PTB"/>
    <property type="match status" value="1"/>
</dbReference>
<dbReference type="Pfam" id="PF00017">
    <property type="entry name" value="SH2"/>
    <property type="match status" value="1"/>
</dbReference>
<dbReference type="PANTHER" id="PTHR45734:SF10">
    <property type="entry name" value="BLISTERY, ISOFORM A"/>
    <property type="match status" value="1"/>
</dbReference>
<dbReference type="CDD" id="cd01213">
    <property type="entry name" value="PTB_tensin"/>
    <property type="match status" value="1"/>
</dbReference>
<dbReference type="Gene3D" id="3.30.505.10">
    <property type="entry name" value="SH2 domain"/>
    <property type="match status" value="1"/>
</dbReference>
<proteinExistence type="predicted"/>
<feature type="transmembrane region" description="Helical" evidence="3">
    <location>
        <begin position="37"/>
        <end position="57"/>
    </location>
</feature>
<protein>
    <recommendedName>
        <fullName evidence="4">SH2 domain-containing protein</fullName>
    </recommendedName>
</protein>
<reference evidence="5" key="1">
    <citation type="submission" date="2021-02" db="EMBL/GenBank/DDBJ databases">
        <authorList>
            <person name="Nowell W R."/>
        </authorList>
    </citation>
    <scope>NUCLEOTIDE SEQUENCE</scope>
</reference>
<dbReference type="SUPFAM" id="SSF50729">
    <property type="entry name" value="PH domain-like"/>
    <property type="match status" value="1"/>
</dbReference>
<evidence type="ECO:0000256" key="2">
    <source>
        <dbReference type="PROSITE-ProRule" id="PRU00191"/>
    </source>
</evidence>
<keyword evidence="3" id="KW-0472">Membrane</keyword>
<sequence length="388" mass="43385">MAAIFKKYFDPVKTKVRSSYINSPVGLMFDLIEAKTGVESAVVAIGLVAILATHLVFGWCNDYLCNLIGLAYGTYASSMAILLSNSDVNRNGAYQADDVSQFWYKGEMSREDAIDLLKTKPPGTFLIRDSQGFPGSYDLAVKVDTLPSGIHSEPDAVSCDGLVRHHLIERTSTGHVRLKGYPNEPDFDNLSALVYQHTITALNLPIKLILPTVDIAEDFHPMTDQQQESKKLVIKDLLEKGAACNVVYLNNVDVEALSDEMAVAKALNDTFENAEYLQATVVHFKVSNTGITLIDLKKKLFSKRHFPKEYVTYCGLDYETDRFWTYKYNDLEMLPYAKCFGFVSKKSNDTEYSQSENKCHIFVEIDPSQPSTSIVNFVSKVMIGSMHV</sequence>
<organism evidence="5 6">
    <name type="scientific">Rotaria sordida</name>
    <dbReference type="NCBI Taxonomy" id="392033"/>
    <lineage>
        <taxon>Eukaryota</taxon>
        <taxon>Metazoa</taxon>
        <taxon>Spiralia</taxon>
        <taxon>Gnathifera</taxon>
        <taxon>Rotifera</taxon>
        <taxon>Eurotatoria</taxon>
        <taxon>Bdelloidea</taxon>
        <taxon>Philodinida</taxon>
        <taxon>Philodinidae</taxon>
        <taxon>Rotaria</taxon>
    </lineage>
</organism>
<evidence type="ECO:0000256" key="3">
    <source>
        <dbReference type="SAM" id="Phobius"/>
    </source>
</evidence>
<dbReference type="InterPro" id="IPR036860">
    <property type="entry name" value="SH2_dom_sf"/>
</dbReference>
<comment type="caution">
    <text evidence="5">The sequence shown here is derived from an EMBL/GenBank/DDBJ whole genome shotgun (WGS) entry which is preliminary data.</text>
</comment>
<dbReference type="PANTHER" id="PTHR45734">
    <property type="entry name" value="TENSIN"/>
    <property type="match status" value="1"/>
</dbReference>
<keyword evidence="1 2" id="KW-0727">SH2 domain</keyword>
<evidence type="ECO:0000259" key="4">
    <source>
        <dbReference type="PROSITE" id="PS50001"/>
    </source>
</evidence>